<evidence type="ECO:0000313" key="4">
    <source>
        <dbReference type="Proteomes" id="UP000279968"/>
    </source>
</evidence>
<dbReference type="OrthoDB" id="4966979at2"/>
<dbReference type="RefSeq" id="WP_120779548.1">
    <property type="nucleotide sequence ID" value="NZ_JBHLUP010000002.1"/>
</dbReference>
<keyword evidence="4" id="KW-1185">Reference proteome</keyword>
<evidence type="ECO:0000256" key="1">
    <source>
        <dbReference type="SAM" id="Phobius"/>
    </source>
</evidence>
<dbReference type="AlphaFoldDB" id="A0A3B0A4I9"/>
<proteinExistence type="predicted"/>
<feature type="transmembrane region" description="Helical" evidence="1">
    <location>
        <begin position="163"/>
        <end position="182"/>
    </location>
</feature>
<feature type="transmembrane region" description="Helical" evidence="1">
    <location>
        <begin position="44"/>
        <end position="64"/>
    </location>
</feature>
<accession>A0A3B0A4I9</accession>
<feature type="transmembrane region" description="Helical" evidence="1">
    <location>
        <begin position="76"/>
        <end position="99"/>
    </location>
</feature>
<evidence type="ECO:0000313" key="3">
    <source>
        <dbReference type="EMBL" id="RKN55360.1"/>
    </source>
</evidence>
<dbReference type="EMBL" id="RBAN01000002">
    <property type="protein sequence ID" value="RKN55360.1"/>
    <property type="molecule type" value="Genomic_DNA"/>
</dbReference>
<reference evidence="3 4" key="1">
    <citation type="journal article" date="2015" name="Int. J. Syst. Evol. Microbiol.">
        <title>Micromonospora costi sp. nov., isolated from a leaf of Costus speciosus.</title>
        <authorList>
            <person name="Thawai C."/>
        </authorList>
    </citation>
    <scope>NUCLEOTIDE SEQUENCE [LARGE SCALE GENOMIC DNA]</scope>
    <source>
        <strain evidence="3 4">CS1-12</strain>
    </source>
</reference>
<protein>
    <submittedName>
        <fullName evidence="3">DUF1624 domain-containing protein</fullName>
    </submittedName>
</protein>
<keyword evidence="1" id="KW-1133">Transmembrane helix</keyword>
<dbReference type="InterPro" id="IPR012429">
    <property type="entry name" value="HGSNAT_cat"/>
</dbReference>
<feature type="transmembrane region" description="Helical" evidence="1">
    <location>
        <begin position="349"/>
        <end position="372"/>
    </location>
</feature>
<evidence type="ECO:0000259" key="2">
    <source>
        <dbReference type="Pfam" id="PF07786"/>
    </source>
</evidence>
<name>A0A3B0A4I9_9ACTN</name>
<organism evidence="3 4">
    <name type="scientific">Micromonospora costi</name>
    <dbReference type="NCBI Taxonomy" id="1530042"/>
    <lineage>
        <taxon>Bacteria</taxon>
        <taxon>Bacillati</taxon>
        <taxon>Actinomycetota</taxon>
        <taxon>Actinomycetes</taxon>
        <taxon>Micromonosporales</taxon>
        <taxon>Micromonosporaceae</taxon>
        <taxon>Micromonospora</taxon>
    </lineage>
</organism>
<gene>
    <name evidence="3" type="ORF">D7193_11835</name>
</gene>
<feature type="transmembrane region" description="Helical" evidence="1">
    <location>
        <begin position="217"/>
        <end position="235"/>
    </location>
</feature>
<feature type="transmembrane region" description="Helical" evidence="1">
    <location>
        <begin position="319"/>
        <end position="337"/>
    </location>
</feature>
<feature type="domain" description="Heparan-alpha-glucosaminide N-acetyltransferase catalytic" evidence="2">
    <location>
        <begin position="43"/>
        <end position="237"/>
    </location>
</feature>
<dbReference type="Proteomes" id="UP000279968">
    <property type="component" value="Unassembled WGS sequence"/>
</dbReference>
<feature type="transmembrane region" description="Helical" evidence="1">
    <location>
        <begin position="242"/>
        <end position="263"/>
    </location>
</feature>
<sequence>MNQTANLSWQELDRAADANRRAAEAKRAEAGLPTTNAPAGRSRLLGVDAARGVALLAMIAVHALPESDAAGRPTWWFTAFAGRAAAAFAVLAGVTLAFLSQRQRVRPSGSSGLVTALIVRALAIGAIGLALGYTDASVASVILPYYAVMFLLAIPLVFLPTWLVALTGVVMAAGAPVLRYVLPPLPEPSYDNAAFAHLVDNPVALLTELSLTGEYPAVAWLAYLCAGLVIGRLTLSRTRVVLGMLVTGVALAVAAPVASSVLLDRYGGLQQITLAQPRSGLDVTETAELLALGGDGTTPTSTWWWLAVDGPHTGTPLDLLGTIGSAIALIAIMLLAARVTRSLPRRAIAVLLVPLAATGGMTLTLYTAHIMFINSELDSFAPATGYLAQVVGLVTFAVAWWATAGRGPLEGLVTATSRGARRLATWNGRRRHGHIGMSMYAAATPRLRERPVEASATGRHRG</sequence>
<feature type="transmembrane region" description="Helical" evidence="1">
    <location>
        <begin position="384"/>
        <end position="402"/>
    </location>
</feature>
<dbReference type="Pfam" id="PF07786">
    <property type="entry name" value="HGSNAT_cat"/>
    <property type="match status" value="1"/>
</dbReference>
<feature type="transmembrane region" description="Helical" evidence="1">
    <location>
        <begin position="137"/>
        <end position="158"/>
    </location>
</feature>
<comment type="caution">
    <text evidence="3">The sequence shown here is derived from an EMBL/GenBank/DDBJ whole genome shotgun (WGS) entry which is preliminary data.</text>
</comment>
<feature type="transmembrane region" description="Helical" evidence="1">
    <location>
        <begin position="111"/>
        <end position="131"/>
    </location>
</feature>
<keyword evidence="1" id="KW-0812">Transmembrane</keyword>
<keyword evidence="1" id="KW-0472">Membrane</keyword>